<keyword evidence="2" id="KW-1185">Reference proteome</keyword>
<organism evidence="1 2">
    <name type="scientific">Perkinsus chesapeaki</name>
    <name type="common">Clam parasite</name>
    <name type="synonym">Perkinsus andrewsi</name>
    <dbReference type="NCBI Taxonomy" id="330153"/>
    <lineage>
        <taxon>Eukaryota</taxon>
        <taxon>Sar</taxon>
        <taxon>Alveolata</taxon>
        <taxon>Perkinsozoa</taxon>
        <taxon>Perkinsea</taxon>
        <taxon>Perkinsida</taxon>
        <taxon>Perkinsidae</taxon>
        <taxon>Perkinsus</taxon>
    </lineage>
</organism>
<gene>
    <name evidence="1" type="ORF">FOL47_003880</name>
</gene>
<dbReference type="Proteomes" id="UP000591131">
    <property type="component" value="Unassembled WGS sequence"/>
</dbReference>
<evidence type="ECO:0000313" key="1">
    <source>
        <dbReference type="EMBL" id="KAF4647995.1"/>
    </source>
</evidence>
<dbReference type="EMBL" id="JAAPAO010002245">
    <property type="protein sequence ID" value="KAF4647995.1"/>
    <property type="molecule type" value="Genomic_DNA"/>
</dbReference>
<accession>A0A7J6KL40</accession>
<sequence>FDCNLLRHFYGYEFPRGVMYKSLWSFWWLSAITTSVTLNDIMPHSDWNSRDVNGDGNYTMPRGHCRWVHIGKSISGCTCPKGTYPYCDGAKSEDWWNPPECLCTVPCGVKTDCPRTSEGDAYCHRGSCLVGCS</sequence>
<feature type="non-terminal residue" evidence="1">
    <location>
        <position position="133"/>
    </location>
</feature>
<proteinExistence type="predicted"/>
<comment type="caution">
    <text evidence="1">The sequence shown here is derived from an EMBL/GenBank/DDBJ whole genome shotgun (WGS) entry which is preliminary data.</text>
</comment>
<name>A0A7J6KL40_PERCH</name>
<protein>
    <submittedName>
        <fullName evidence="1">Uncharacterized protein</fullName>
    </submittedName>
</protein>
<feature type="non-terminal residue" evidence="1">
    <location>
        <position position="1"/>
    </location>
</feature>
<evidence type="ECO:0000313" key="2">
    <source>
        <dbReference type="Proteomes" id="UP000591131"/>
    </source>
</evidence>
<dbReference type="AlphaFoldDB" id="A0A7J6KL40"/>
<reference evidence="1 2" key="1">
    <citation type="submission" date="2020-04" db="EMBL/GenBank/DDBJ databases">
        <title>Perkinsus chesapeaki whole genome sequence.</title>
        <authorList>
            <person name="Bogema D.R."/>
        </authorList>
    </citation>
    <scope>NUCLEOTIDE SEQUENCE [LARGE SCALE GENOMIC DNA]</scope>
    <source>
        <strain evidence="1">ATCC PRA-425</strain>
    </source>
</reference>